<dbReference type="EMBL" id="NSJZ01000023">
    <property type="protein sequence ID" value="PAU96043.1"/>
    <property type="molecule type" value="Genomic_DNA"/>
</dbReference>
<evidence type="ECO:0000256" key="3">
    <source>
        <dbReference type="ARBA" id="ARBA00022692"/>
    </source>
</evidence>
<keyword evidence="10" id="KW-1185">Reference proteome</keyword>
<feature type="region of interest" description="Disordered" evidence="6">
    <location>
        <begin position="1"/>
        <end position="22"/>
    </location>
</feature>
<accession>A0A2A2GGL6</accession>
<keyword evidence="5 7" id="KW-0472">Membrane</keyword>
<evidence type="ECO:0000256" key="4">
    <source>
        <dbReference type="ARBA" id="ARBA00022989"/>
    </source>
</evidence>
<dbReference type="PANTHER" id="PTHR22911">
    <property type="entry name" value="ACYL-MALONYL CONDENSING ENZYME-RELATED"/>
    <property type="match status" value="1"/>
</dbReference>
<evidence type="ECO:0000256" key="1">
    <source>
        <dbReference type="ARBA" id="ARBA00004141"/>
    </source>
</evidence>
<gene>
    <name evidence="9" type="ORF">CK240_15740</name>
</gene>
<dbReference type="OrthoDB" id="7165334at2"/>
<organism evidence="9 10">
    <name type="scientific">Paracoccus salipaludis</name>
    <dbReference type="NCBI Taxonomy" id="2032623"/>
    <lineage>
        <taxon>Bacteria</taxon>
        <taxon>Pseudomonadati</taxon>
        <taxon>Pseudomonadota</taxon>
        <taxon>Alphaproteobacteria</taxon>
        <taxon>Rhodobacterales</taxon>
        <taxon>Paracoccaceae</taxon>
        <taxon>Paracoccus</taxon>
    </lineage>
</organism>
<sequence length="314" mass="33843">MRTPLLSVNRRVRPVSERRPRTRHGDNMLAAGIMVLSMASFVVNDTAIKMVTQTLPLSEAIALRGLVVTVLLWTIAQRDGGVVWWPAAPRDRLMLALRTVAEVSSTLLYLLALQFMSIGELSAIMQALPLAVMLAAALVFRERLGWRRLSAVGVGFLGVLLILRPGTGAFDAAAVLALASVLLIVVRDLASRSFTPAIRSSTIAFYAALSVMLAAPLVGGLGDWHWPTASELLGLSVSTAFLAIGYLTAVAVMRVGEVGFVSPFRYTSLIFAFLLDLAIFGVWPAGWTWIGAALVVGAGLYSIWREGRLREGRA</sequence>
<dbReference type="Proteomes" id="UP000218023">
    <property type="component" value="Unassembled WGS sequence"/>
</dbReference>
<feature type="transmembrane region" description="Helical" evidence="7">
    <location>
        <begin position="287"/>
        <end position="304"/>
    </location>
</feature>
<feature type="domain" description="EamA" evidence="8">
    <location>
        <begin position="32"/>
        <end position="163"/>
    </location>
</feature>
<protein>
    <recommendedName>
        <fullName evidence="8">EamA domain-containing protein</fullName>
    </recommendedName>
</protein>
<evidence type="ECO:0000256" key="5">
    <source>
        <dbReference type="ARBA" id="ARBA00023136"/>
    </source>
</evidence>
<name>A0A2A2GGL6_9RHOB</name>
<feature type="transmembrane region" description="Helical" evidence="7">
    <location>
        <begin position="264"/>
        <end position="281"/>
    </location>
</feature>
<evidence type="ECO:0000256" key="6">
    <source>
        <dbReference type="SAM" id="MobiDB-lite"/>
    </source>
</evidence>
<dbReference type="Pfam" id="PF00892">
    <property type="entry name" value="EamA"/>
    <property type="match status" value="1"/>
</dbReference>
<dbReference type="InterPro" id="IPR000620">
    <property type="entry name" value="EamA_dom"/>
</dbReference>
<proteinExistence type="inferred from homology"/>
<evidence type="ECO:0000256" key="2">
    <source>
        <dbReference type="ARBA" id="ARBA00009853"/>
    </source>
</evidence>
<reference evidence="9 10" key="1">
    <citation type="submission" date="2017-09" db="EMBL/GenBank/DDBJ databases">
        <title>Paracoccus alkalisoli sp. nov., isolated from saline alkaline soil.</title>
        <authorList>
            <person name="Dong X."/>
            <person name="Zhang G."/>
        </authorList>
    </citation>
    <scope>NUCLEOTIDE SEQUENCE [LARGE SCALE GENOMIC DNA]</scope>
    <source>
        <strain evidence="9 10">WN007</strain>
    </source>
</reference>
<feature type="transmembrane region" description="Helical" evidence="7">
    <location>
        <begin position="233"/>
        <end position="252"/>
    </location>
</feature>
<comment type="subcellular location">
    <subcellularLocation>
        <location evidence="1">Membrane</location>
        <topology evidence="1">Multi-pass membrane protein</topology>
    </subcellularLocation>
</comment>
<feature type="transmembrane region" description="Helical" evidence="7">
    <location>
        <begin position="202"/>
        <end position="221"/>
    </location>
</feature>
<comment type="caution">
    <text evidence="9">The sequence shown here is derived from an EMBL/GenBank/DDBJ whole genome shotgun (WGS) entry which is preliminary data.</text>
</comment>
<evidence type="ECO:0000259" key="8">
    <source>
        <dbReference type="Pfam" id="PF00892"/>
    </source>
</evidence>
<feature type="transmembrane region" description="Helical" evidence="7">
    <location>
        <begin position="27"/>
        <end position="43"/>
    </location>
</feature>
<dbReference type="InterPro" id="IPR037185">
    <property type="entry name" value="EmrE-like"/>
</dbReference>
<keyword evidence="4 7" id="KW-1133">Transmembrane helix</keyword>
<dbReference type="RefSeq" id="WP_095641281.1">
    <property type="nucleotide sequence ID" value="NZ_NSJZ01000023.1"/>
</dbReference>
<evidence type="ECO:0000256" key="7">
    <source>
        <dbReference type="SAM" id="Phobius"/>
    </source>
</evidence>
<dbReference type="GO" id="GO:0016020">
    <property type="term" value="C:membrane"/>
    <property type="evidence" value="ECO:0007669"/>
    <property type="project" value="UniProtKB-SubCell"/>
</dbReference>
<feature type="transmembrane region" description="Helical" evidence="7">
    <location>
        <begin position="172"/>
        <end position="190"/>
    </location>
</feature>
<evidence type="ECO:0000313" key="10">
    <source>
        <dbReference type="Proteomes" id="UP000218023"/>
    </source>
</evidence>
<dbReference type="AlphaFoldDB" id="A0A2A2GGL6"/>
<dbReference type="PANTHER" id="PTHR22911:SF6">
    <property type="entry name" value="SOLUTE CARRIER FAMILY 35 MEMBER G1"/>
    <property type="match status" value="1"/>
</dbReference>
<comment type="similarity">
    <text evidence="2">Belongs to the drug/metabolite transporter (DMT) superfamily. 10 TMS drug/metabolite exporter (DME) (TC 2.A.7.3) family.</text>
</comment>
<keyword evidence="3 7" id="KW-0812">Transmembrane</keyword>
<evidence type="ECO:0000313" key="9">
    <source>
        <dbReference type="EMBL" id="PAU96043.1"/>
    </source>
</evidence>
<feature type="transmembrane region" description="Helical" evidence="7">
    <location>
        <begin position="121"/>
        <end position="140"/>
    </location>
</feature>
<dbReference type="SUPFAM" id="SSF103481">
    <property type="entry name" value="Multidrug resistance efflux transporter EmrE"/>
    <property type="match status" value="2"/>
</dbReference>
<feature type="transmembrane region" description="Helical" evidence="7">
    <location>
        <begin position="149"/>
        <end position="166"/>
    </location>
</feature>